<accession>A0A7X3SQB5</accession>
<comment type="caution">
    <text evidence="2">The sequence shown here is derived from an EMBL/GenBank/DDBJ whole genome shotgun (WGS) entry which is preliminary data.</text>
</comment>
<reference evidence="2 3" key="2">
    <citation type="submission" date="2020-01" db="EMBL/GenBank/DDBJ databases">
        <title>Microvirga sp. nov., an arsenate reduction bacterium isolated from Tibet hotspring sediments.</title>
        <authorList>
            <person name="Xian W.-D."/>
            <person name="Li W.-J."/>
        </authorList>
    </citation>
    <scope>NUCLEOTIDE SEQUENCE [LARGE SCALE GENOMIC DNA]</scope>
    <source>
        <strain evidence="2 3">KCTC 23863</strain>
    </source>
</reference>
<feature type="region of interest" description="Disordered" evidence="1">
    <location>
        <begin position="43"/>
        <end position="63"/>
    </location>
</feature>
<proteinExistence type="predicted"/>
<dbReference type="OrthoDB" id="9940083at2"/>
<evidence type="ECO:0000313" key="2">
    <source>
        <dbReference type="EMBL" id="MXQ12919.1"/>
    </source>
</evidence>
<dbReference type="Proteomes" id="UP000436483">
    <property type="component" value="Unassembled WGS sequence"/>
</dbReference>
<evidence type="ECO:0000313" key="3">
    <source>
        <dbReference type="Proteomes" id="UP000436483"/>
    </source>
</evidence>
<evidence type="ECO:0000256" key="1">
    <source>
        <dbReference type="SAM" id="MobiDB-lite"/>
    </source>
</evidence>
<sequence>MTLHAPNRDQQSTSKAAAQTIPAFKPVALPALAAAMRSLNTRPAKTRTFDPPAILRKEAMLDR</sequence>
<organism evidence="2 3">
    <name type="scientific">Microvirga makkahensis</name>
    <dbReference type="NCBI Taxonomy" id="1128670"/>
    <lineage>
        <taxon>Bacteria</taxon>
        <taxon>Pseudomonadati</taxon>
        <taxon>Pseudomonadota</taxon>
        <taxon>Alphaproteobacteria</taxon>
        <taxon>Hyphomicrobiales</taxon>
        <taxon>Methylobacteriaceae</taxon>
        <taxon>Microvirga</taxon>
    </lineage>
</organism>
<dbReference type="EMBL" id="WURB01000011">
    <property type="protein sequence ID" value="MXQ12919.1"/>
    <property type="molecule type" value="Genomic_DNA"/>
</dbReference>
<gene>
    <name evidence="2" type="ORF">GR328_15920</name>
</gene>
<dbReference type="AlphaFoldDB" id="A0A7X3SQB5"/>
<protein>
    <submittedName>
        <fullName evidence="2">Uncharacterized protein</fullName>
    </submittedName>
</protein>
<keyword evidence="3" id="KW-1185">Reference proteome</keyword>
<name>A0A7X3SQB5_9HYPH</name>
<dbReference type="RefSeq" id="WP_160885502.1">
    <property type="nucleotide sequence ID" value="NZ_WURB01000011.1"/>
</dbReference>
<reference evidence="2 3" key="1">
    <citation type="submission" date="2019-12" db="EMBL/GenBank/DDBJ databases">
        <authorList>
            <person name="Yuan C.-G."/>
        </authorList>
    </citation>
    <scope>NUCLEOTIDE SEQUENCE [LARGE SCALE GENOMIC DNA]</scope>
    <source>
        <strain evidence="2 3">KCTC 23863</strain>
    </source>
</reference>